<gene>
    <name evidence="2" type="ORF">QH73_0023535</name>
</gene>
<organism evidence="2 3">
    <name type="scientific">Scytonema millei VB511283</name>
    <dbReference type="NCBI Taxonomy" id="1245923"/>
    <lineage>
        <taxon>Bacteria</taxon>
        <taxon>Bacillati</taxon>
        <taxon>Cyanobacteriota</taxon>
        <taxon>Cyanophyceae</taxon>
        <taxon>Nostocales</taxon>
        <taxon>Scytonemataceae</taxon>
        <taxon>Scytonema</taxon>
    </lineage>
</organism>
<dbReference type="OrthoDB" id="425719at2"/>
<evidence type="ECO:0000256" key="1">
    <source>
        <dbReference type="SAM" id="MobiDB-lite"/>
    </source>
</evidence>
<comment type="caution">
    <text evidence="2">The sequence shown here is derived from an EMBL/GenBank/DDBJ whole genome shotgun (WGS) entry which is preliminary data.</text>
</comment>
<feature type="compositionally biased region" description="Polar residues" evidence="1">
    <location>
        <begin position="170"/>
        <end position="179"/>
    </location>
</feature>
<sequence length="209" mass="21824">MGKTIYLVAGSLAIAGWIGSNFPATGAEIVTDSLRNGYRACTARMLNSGVSPEAAARACAGALYPKDVARCVTRIEGQTEISAQDALATCTQARRPIELSRCVVGISENSQGQPVPGVLDFCGRSLLPIRYAECVVGLRREINELAPTQAMETCISAGDRPLDFAPNFIPQGQLQQPVTSPALTAPATPEQTAPTPDAPASDTPTPATP</sequence>
<reference evidence="2 3" key="1">
    <citation type="journal article" date="2015" name="Genome Announc.">
        <title>Draft Genome Sequence of the Terrestrial Cyanobacterium Scytonema millei VB511283, Isolated from Eastern India.</title>
        <authorList>
            <person name="Sen D."/>
            <person name="Chandrababunaidu M.M."/>
            <person name="Singh D."/>
            <person name="Sanghi N."/>
            <person name="Ghorai A."/>
            <person name="Mishra G.P."/>
            <person name="Madduluri M."/>
            <person name="Adhikary S.P."/>
            <person name="Tripathy S."/>
        </authorList>
    </citation>
    <scope>NUCLEOTIDE SEQUENCE [LARGE SCALE GENOMIC DNA]</scope>
    <source>
        <strain evidence="2 3">VB511283</strain>
    </source>
</reference>
<feature type="region of interest" description="Disordered" evidence="1">
    <location>
        <begin position="166"/>
        <end position="209"/>
    </location>
</feature>
<keyword evidence="3" id="KW-1185">Reference proteome</keyword>
<dbReference type="RefSeq" id="WP_052289761.1">
    <property type="nucleotide sequence ID" value="NZ_JTJC03000009.1"/>
</dbReference>
<dbReference type="EMBL" id="JTJC03000009">
    <property type="protein sequence ID" value="NHC37571.1"/>
    <property type="molecule type" value="Genomic_DNA"/>
</dbReference>
<evidence type="ECO:0000313" key="3">
    <source>
        <dbReference type="Proteomes" id="UP000031532"/>
    </source>
</evidence>
<protein>
    <submittedName>
        <fullName evidence="2">Uncharacterized protein</fullName>
    </submittedName>
</protein>
<name>A0A9X5E937_9CYAN</name>
<accession>A0A9X5E937</accession>
<evidence type="ECO:0000313" key="2">
    <source>
        <dbReference type="EMBL" id="NHC37571.1"/>
    </source>
</evidence>
<dbReference type="AlphaFoldDB" id="A0A9X5E937"/>
<proteinExistence type="predicted"/>
<feature type="compositionally biased region" description="Low complexity" evidence="1">
    <location>
        <begin position="181"/>
        <end position="209"/>
    </location>
</feature>
<dbReference type="Proteomes" id="UP000031532">
    <property type="component" value="Unassembled WGS sequence"/>
</dbReference>